<protein>
    <submittedName>
        <fullName evidence="2">Uncharacterized protein</fullName>
    </submittedName>
</protein>
<name>A0AAN6QB08_9PEZI</name>
<accession>A0AAN6QB08</accession>
<organism evidence="2 3">
    <name type="scientific">Parathielavia hyrcaniae</name>
    <dbReference type="NCBI Taxonomy" id="113614"/>
    <lineage>
        <taxon>Eukaryota</taxon>
        <taxon>Fungi</taxon>
        <taxon>Dikarya</taxon>
        <taxon>Ascomycota</taxon>
        <taxon>Pezizomycotina</taxon>
        <taxon>Sordariomycetes</taxon>
        <taxon>Sordariomycetidae</taxon>
        <taxon>Sordariales</taxon>
        <taxon>Chaetomiaceae</taxon>
        <taxon>Parathielavia</taxon>
    </lineage>
</organism>
<sequence length="184" mass="20707">MSRPYDMELDVLPGDEASLRTCSPRRSLVATLRRKTSYLLSRNPALANTADNAPLPVHQTALRSKRNWFHSVGARFQIQRHDHVAIRSSESSQEIQVELEEGSGMINPPSSPEMSPEISPSRSPERRRTFSGRLKLNSLPARIRRRSAALFRRPSLSNHSDEDKENFSLLETPPRPVNPSNTGS</sequence>
<reference evidence="2" key="1">
    <citation type="journal article" date="2023" name="Mol. Phylogenet. Evol.">
        <title>Genome-scale phylogeny and comparative genomics of the fungal order Sordariales.</title>
        <authorList>
            <person name="Hensen N."/>
            <person name="Bonometti L."/>
            <person name="Westerberg I."/>
            <person name="Brannstrom I.O."/>
            <person name="Guillou S."/>
            <person name="Cros-Aarteil S."/>
            <person name="Calhoun S."/>
            <person name="Haridas S."/>
            <person name="Kuo A."/>
            <person name="Mondo S."/>
            <person name="Pangilinan J."/>
            <person name="Riley R."/>
            <person name="LaButti K."/>
            <person name="Andreopoulos B."/>
            <person name="Lipzen A."/>
            <person name="Chen C."/>
            <person name="Yan M."/>
            <person name="Daum C."/>
            <person name="Ng V."/>
            <person name="Clum A."/>
            <person name="Steindorff A."/>
            <person name="Ohm R.A."/>
            <person name="Martin F."/>
            <person name="Silar P."/>
            <person name="Natvig D.O."/>
            <person name="Lalanne C."/>
            <person name="Gautier V."/>
            <person name="Ament-Velasquez S.L."/>
            <person name="Kruys A."/>
            <person name="Hutchinson M.I."/>
            <person name="Powell A.J."/>
            <person name="Barry K."/>
            <person name="Miller A.N."/>
            <person name="Grigoriev I.V."/>
            <person name="Debuchy R."/>
            <person name="Gladieux P."/>
            <person name="Hiltunen Thoren M."/>
            <person name="Johannesson H."/>
        </authorList>
    </citation>
    <scope>NUCLEOTIDE SEQUENCE</scope>
    <source>
        <strain evidence="2">CBS 757.83</strain>
    </source>
</reference>
<feature type="region of interest" description="Disordered" evidence="1">
    <location>
        <begin position="87"/>
        <end position="132"/>
    </location>
</feature>
<keyword evidence="3" id="KW-1185">Reference proteome</keyword>
<reference evidence="2" key="2">
    <citation type="submission" date="2023-05" db="EMBL/GenBank/DDBJ databases">
        <authorList>
            <consortium name="Lawrence Berkeley National Laboratory"/>
            <person name="Steindorff A."/>
            <person name="Hensen N."/>
            <person name="Bonometti L."/>
            <person name="Westerberg I."/>
            <person name="Brannstrom I.O."/>
            <person name="Guillou S."/>
            <person name="Cros-Aarteil S."/>
            <person name="Calhoun S."/>
            <person name="Haridas S."/>
            <person name="Kuo A."/>
            <person name="Mondo S."/>
            <person name="Pangilinan J."/>
            <person name="Riley R."/>
            <person name="Labutti K."/>
            <person name="Andreopoulos B."/>
            <person name="Lipzen A."/>
            <person name="Chen C."/>
            <person name="Yanf M."/>
            <person name="Daum C."/>
            <person name="Ng V."/>
            <person name="Clum A."/>
            <person name="Ohm R."/>
            <person name="Martin F."/>
            <person name="Silar P."/>
            <person name="Natvig D."/>
            <person name="Lalanne C."/>
            <person name="Gautier V."/>
            <person name="Ament-Velasquez S.L."/>
            <person name="Kruys A."/>
            <person name="Hutchinson M.I."/>
            <person name="Powell A.J."/>
            <person name="Barry K."/>
            <person name="Miller A.N."/>
            <person name="Grigoriev I.V."/>
            <person name="Debuchy R."/>
            <person name="Gladieux P."/>
            <person name="Thoren M.H."/>
            <person name="Johannesson H."/>
        </authorList>
    </citation>
    <scope>NUCLEOTIDE SEQUENCE</scope>
    <source>
        <strain evidence="2">CBS 757.83</strain>
    </source>
</reference>
<evidence type="ECO:0000313" key="2">
    <source>
        <dbReference type="EMBL" id="KAK4106913.1"/>
    </source>
</evidence>
<evidence type="ECO:0000313" key="3">
    <source>
        <dbReference type="Proteomes" id="UP001305647"/>
    </source>
</evidence>
<feature type="compositionally biased region" description="Low complexity" evidence="1">
    <location>
        <begin position="112"/>
        <end position="122"/>
    </location>
</feature>
<feature type="compositionally biased region" description="Low complexity" evidence="1">
    <location>
        <begin position="148"/>
        <end position="157"/>
    </location>
</feature>
<dbReference type="AlphaFoldDB" id="A0AAN6QB08"/>
<dbReference type="Proteomes" id="UP001305647">
    <property type="component" value="Unassembled WGS sequence"/>
</dbReference>
<gene>
    <name evidence="2" type="ORF">N658DRAFT_491536</name>
</gene>
<evidence type="ECO:0000256" key="1">
    <source>
        <dbReference type="SAM" id="MobiDB-lite"/>
    </source>
</evidence>
<feature type="region of interest" description="Disordered" evidence="1">
    <location>
        <begin position="147"/>
        <end position="184"/>
    </location>
</feature>
<proteinExistence type="predicted"/>
<dbReference type="EMBL" id="MU863624">
    <property type="protein sequence ID" value="KAK4106913.1"/>
    <property type="molecule type" value="Genomic_DNA"/>
</dbReference>
<comment type="caution">
    <text evidence="2">The sequence shown here is derived from an EMBL/GenBank/DDBJ whole genome shotgun (WGS) entry which is preliminary data.</text>
</comment>